<sequence>MSLNHRKTVTYRLAQTARAHRTRASVHLGRIGLHPGQESVLKALSDADGQSMSELAAVLGVQPPTVTKMIARLGAQNFVERRASDADGRLARVFLTDIGREKIAAVDHAWKRIEKEAMAGIEDKDRKKLRKLLRIIEKNLLPGTSTPADPVEEVEEEEPA</sequence>
<keyword evidence="1" id="KW-0805">Transcription regulation</keyword>
<comment type="caution">
    <text evidence="6">The sequence shown here is derived from an EMBL/GenBank/DDBJ whole genome shotgun (WGS) entry which is preliminary data.</text>
</comment>
<dbReference type="PANTHER" id="PTHR42756:SF1">
    <property type="entry name" value="TRANSCRIPTIONAL REPRESSOR OF EMRAB OPERON"/>
    <property type="match status" value="1"/>
</dbReference>
<dbReference type="PANTHER" id="PTHR42756">
    <property type="entry name" value="TRANSCRIPTIONAL REGULATOR, MARR"/>
    <property type="match status" value="1"/>
</dbReference>
<evidence type="ECO:0000259" key="5">
    <source>
        <dbReference type="PROSITE" id="PS50995"/>
    </source>
</evidence>
<gene>
    <name evidence="6" type="ORF">A6302_01881</name>
</gene>
<feature type="region of interest" description="Disordered" evidence="4">
    <location>
        <begin position="141"/>
        <end position="160"/>
    </location>
</feature>
<reference evidence="6 7" key="1">
    <citation type="submission" date="2016-07" db="EMBL/GenBank/DDBJ databases">
        <title>Draft Genome Sequence of Methylobrevis pamukkalensis PK2.</title>
        <authorList>
            <person name="Vasilenko O.V."/>
            <person name="Doronina N.V."/>
            <person name="Shmareva M.N."/>
            <person name="Tarlachkov S.V."/>
            <person name="Mustakhimov I."/>
            <person name="Trotsenko Y.A."/>
        </authorList>
    </citation>
    <scope>NUCLEOTIDE SEQUENCE [LARGE SCALE GENOMIC DNA]</scope>
    <source>
        <strain evidence="6 7">PK2</strain>
    </source>
</reference>
<dbReference type="PROSITE" id="PS50995">
    <property type="entry name" value="HTH_MARR_2"/>
    <property type="match status" value="1"/>
</dbReference>
<keyword evidence="3" id="KW-0804">Transcription</keyword>
<dbReference type="Gene3D" id="1.10.10.10">
    <property type="entry name" value="Winged helix-like DNA-binding domain superfamily/Winged helix DNA-binding domain"/>
    <property type="match status" value="1"/>
</dbReference>
<dbReference type="PRINTS" id="PR00598">
    <property type="entry name" value="HTHMARR"/>
</dbReference>
<accession>A0A1E3H365</accession>
<dbReference type="Proteomes" id="UP000094622">
    <property type="component" value="Unassembled WGS sequence"/>
</dbReference>
<dbReference type="InterPro" id="IPR036390">
    <property type="entry name" value="WH_DNA-bd_sf"/>
</dbReference>
<dbReference type="InterPro" id="IPR000835">
    <property type="entry name" value="HTH_MarR-typ"/>
</dbReference>
<evidence type="ECO:0000313" key="7">
    <source>
        <dbReference type="Proteomes" id="UP000094622"/>
    </source>
</evidence>
<feature type="compositionally biased region" description="Acidic residues" evidence="4">
    <location>
        <begin position="150"/>
        <end position="160"/>
    </location>
</feature>
<dbReference type="SUPFAM" id="SSF46785">
    <property type="entry name" value="Winged helix' DNA-binding domain"/>
    <property type="match status" value="1"/>
</dbReference>
<evidence type="ECO:0000256" key="2">
    <source>
        <dbReference type="ARBA" id="ARBA00023125"/>
    </source>
</evidence>
<evidence type="ECO:0000256" key="4">
    <source>
        <dbReference type="SAM" id="MobiDB-lite"/>
    </source>
</evidence>
<dbReference type="GO" id="GO:0003677">
    <property type="term" value="F:DNA binding"/>
    <property type="evidence" value="ECO:0007669"/>
    <property type="project" value="UniProtKB-KW"/>
</dbReference>
<evidence type="ECO:0000256" key="1">
    <source>
        <dbReference type="ARBA" id="ARBA00023015"/>
    </source>
</evidence>
<name>A0A1E3H365_9HYPH</name>
<feature type="domain" description="HTH marR-type" evidence="5">
    <location>
        <begin position="6"/>
        <end position="138"/>
    </location>
</feature>
<dbReference type="EMBL" id="MCRJ01000039">
    <property type="protein sequence ID" value="ODN70777.1"/>
    <property type="molecule type" value="Genomic_DNA"/>
</dbReference>
<dbReference type="Pfam" id="PF01047">
    <property type="entry name" value="MarR"/>
    <property type="match status" value="1"/>
</dbReference>
<dbReference type="GO" id="GO:0003700">
    <property type="term" value="F:DNA-binding transcription factor activity"/>
    <property type="evidence" value="ECO:0007669"/>
    <property type="project" value="InterPro"/>
</dbReference>
<protein>
    <submittedName>
        <fullName evidence="6">Transcriptional regulator SlyA</fullName>
    </submittedName>
</protein>
<dbReference type="PATRIC" id="fig|1439726.3.peg.1988"/>
<organism evidence="6 7">
    <name type="scientific">Methylobrevis pamukkalensis</name>
    <dbReference type="NCBI Taxonomy" id="1439726"/>
    <lineage>
        <taxon>Bacteria</taxon>
        <taxon>Pseudomonadati</taxon>
        <taxon>Pseudomonadota</taxon>
        <taxon>Alphaproteobacteria</taxon>
        <taxon>Hyphomicrobiales</taxon>
        <taxon>Pleomorphomonadaceae</taxon>
        <taxon>Methylobrevis</taxon>
    </lineage>
</organism>
<evidence type="ECO:0000313" key="6">
    <source>
        <dbReference type="EMBL" id="ODN70777.1"/>
    </source>
</evidence>
<keyword evidence="2" id="KW-0238">DNA-binding</keyword>
<dbReference type="AlphaFoldDB" id="A0A1E3H365"/>
<dbReference type="OrthoDB" id="8448256at2"/>
<keyword evidence="7" id="KW-1185">Reference proteome</keyword>
<dbReference type="RefSeq" id="WP_069306647.1">
    <property type="nucleotide sequence ID" value="NZ_MCRJ01000039.1"/>
</dbReference>
<dbReference type="SMART" id="SM00347">
    <property type="entry name" value="HTH_MARR"/>
    <property type="match status" value="1"/>
</dbReference>
<proteinExistence type="predicted"/>
<evidence type="ECO:0000256" key="3">
    <source>
        <dbReference type="ARBA" id="ARBA00023163"/>
    </source>
</evidence>
<dbReference type="InterPro" id="IPR036388">
    <property type="entry name" value="WH-like_DNA-bd_sf"/>
</dbReference>